<name>A0ACC0WRI5_9STRA</name>
<reference evidence="1 2" key="1">
    <citation type="journal article" date="2022" name="bioRxiv">
        <title>The genome of the oomycete Peronosclerospora sorghi, a cosmopolitan pathogen of maize and sorghum, is inflated with dispersed pseudogenes.</title>
        <authorList>
            <person name="Fletcher K."/>
            <person name="Martin F."/>
            <person name="Isakeit T."/>
            <person name="Cavanaugh K."/>
            <person name="Magill C."/>
            <person name="Michelmore R."/>
        </authorList>
    </citation>
    <scope>NUCLEOTIDE SEQUENCE [LARGE SCALE GENOMIC DNA]</scope>
    <source>
        <strain evidence="1">P6</strain>
    </source>
</reference>
<dbReference type="Proteomes" id="UP001163321">
    <property type="component" value="Chromosome 1"/>
</dbReference>
<comment type="caution">
    <text evidence="1">The sequence shown here is derived from an EMBL/GenBank/DDBJ whole genome shotgun (WGS) entry which is preliminary data.</text>
</comment>
<organism evidence="1 2">
    <name type="scientific">Peronosclerospora sorghi</name>
    <dbReference type="NCBI Taxonomy" id="230839"/>
    <lineage>
        <taxon>Eukaryota</taxon>
        <taxon>Sar</taxon>
        <taxon>Stramenopiles</taxon>
        <taxon>Oomycota</taxon>
        <taxon>Peronosporomycetes</taxon>
        <taxon>Peronosporales</taxon>
        <taxon>Peronosporaceae</taxon>
        <taxon>Peronosclerospora</taxon>
    </lineage>
</organism>
<keyword evidence="2" id="KW-1185">Reference proteome</keyword>
<gene>
    <name evidence="1" type="ORF">PsorP6_001300</name>
</gene>
<evidence type="ECO:0000313" key="1">
    <source>
        <dbReference type="EMBL" id="KAI9921474.1"/>
    </source>
</evidence>
<proteinExistence type="predicted"/>
<sequence length="112" mass="12138">MEDCLLTATTKEPKAVARASSEDKSIADMPFTEALLELLPFCDGFESFLVDAPPAVASPVPPFSPTAFSKVGNFQSPGGDLHSFDVELQTVHVEPYNSRLQPVSVLHFSTLR</sequence>
<accession>A0ACC0WRI5</accession>
<evidence type="ECO:0000313" key="2">
    <source>
        <dbReference type="Proteomes" id="UP001163321"/>
    </source>
</evidence>
<protein>
    <submittedName>
        <fullName evidence="1">Uncharacterized protein</fullName>
    </submittedName>
</protein>
<dbReference type="EMBL" id="CM047580">
    <property type="protein sequence ID" value="KAI9921474.1"/>
    <property type="molecule type" value="Genomic_DNA"/>
</dbReference>